<keyword evidence="4" id="KW-1185">Reference proteome</keyword>
<gene>
    <name evidence="3" type="ORF">BSAL_53365</name>
</gene>
<dbReference type="EMBL" id="CYKH01000110">
    <property type="protein sequence ID" value="CUE71544.1"/>
    <property type="molecule type" value="Genomic_DNA"/>
</dbReference>
<protein>
    <submittedName>
        <fullName evidence="3">Uncharacterized protein</fullName>
    </submittedName>
</protein>
<evidence type="ECO:0000313" key="3">
    <source>
        <dbReference type="EMBL" id="CUE71544.1"/>
    </source>
</evidence>
<dbReference type="Proteomes" id="UP000051952">
    <property type="component" value="Unassembled WGS sequence"/>
</dbReference>
<organism evidence="3 4">
    <name type="scientific">Bodo saltans</name>
    <name type="common">Flagellated protozoan</name>
    <dbReference type="NCBI Taxonomy" id="75058"/>
    <lineage>
        <taxon>Eukaryota</taxon>
        <taxon>Discoba</taxon>
        <taxon>Euglenozoa</taxon>
        <taxon>Kinetoplastea</taxon>
        <taxon>Metakinetoplastina</taxon>
        <taxon>Eubodonida</taxon>
        <taxon>Bodonidae</taxon>
        <taxon>Bodo</taxon>
    </lineage>
</organism>
<evidence type="ECO:0000313" key="4">
    <source>
        <dbReference type="Proteomes" id="UP000051952"/>
    </source>
</evidence>
<keyword evidence="1" id="KW-0175">Coiled coil</keyword>
<accession>A0A0S4INM4</accession>
<dbReference type="AlphaFoldDB" id="A0A0S4INM4"/>
<evidence type="ECO:0000256" key="1">
    <source>
        <dbReference type="SAM" id="Coils"/>
    </source>
</evidence>
<dbReference type="VEuPathDB" id="TriTrypDB:BSAL_53365"/>
<evidence type="ECO:0000256" key="2">
    <source>
        <dbReference type="SAM" id="MobiDB-lite"/>
    </source>
</evidence>
<proteinExistence type="predicted"/>
<feature type="coiled-coil region" evidence="1">
    <location>
        <begin position="119"/>
        <end position="164"/>
    </location>
</feature>
<reference evidence="4" key="1">
    <citation type="submission" date="2015-09" db="EMBL/GenBank/DDBJ databases">
        <authorList>
            <consortium name="Pathogen Informatics"/>
        </authorList>
    </citation>
    <scope>NUCLEOTIDE SEQUENCE [LARGE SCALE GENOMIC DNA]</scope>
    <source>
        <strain evidence="4">Lake Konstanz</strain>
    </source>
</reference>
<sequence length="191" mass="22371">MEKHLNLRENRGGPSSSANTNSQRVINRKLVDEALQEAEAYRCKTAQLNRVWKHNAELLQQERQQRQKAEKHVIERQATVDSQVKDIHEIVEVTKVEIESLFRQGDRLEENIEFYQDFCQIKLREVELLQHRLELAEARKSAVLQSSEDSVAEMKLKVEKLESMSMHMDEEIRIAEADRKRLNLELRLGGI</sequence>
<feature type="region of interest" description="Disordered" evidence="2">
    <location>
        <begin position="1"/>
        <end position="24"/>
    </location>
</feature>
<feature type="compositionally biased region" description="Basic and acidic residues" evidence="2">
    <location>
        <begin position="1"/>
        <end position="11"/>
    </location>
</feature>
<feature type="compositionally biased region" description="Polar residues" evidence="2">
    <location>
        <begin position="13"/>
        <end position="24"/>
    </location>
</feature>
<name>A0A0S4INM4_BODSA</name>